<dbReference type="EMBL" id="MCGO01000042">
    <property type="protein sequence ID" value="ORY38865.1"/>
    <property type="molecule type" value="Genomic_DNA"/>
</dbReference>
<dbReference type="AlphaFoldDB" id="A0A1Y2BXQ5"/>
<organism evidence="1 2">
    <name type="scientific">Rhizoclosmatium globosum</name>
    <dbReference type="NCBI Taxonomy" id="329046"/>
    <lineage>
        <taxon>Eukaryota</taxon>
        <taxon>Fungi</taxon>
        <taxon>Fungi incertae sedis</taxon>
        <taxon>Chytridiomycota</taxon>
        <taxon>Chytridiomycota incertae sedis</taxon>
        <taxon>Chytridiomycetes</taxon>
        <taxon>Chytridiales</taxon>
        <taxon>Chytriomycetaceae</taxon>
        <taxon>Rhizoclosmatium</taxon>
    </lineage>
</organism>
<proteinExistence type="predicted"/>
<accession>A0A1Y2BXQ5</accession>
<feature type="non-terminal residue" evidence="1">
    <location>
        <position position="71"/>
    </location>
</feature>
<gene>
    <name evidence="1" type="ORF">BCR33DRAFT_720524</name>
</gene>
<comment type="caution">
    <text evidence="1">The sequence shown here is derived from an EMBL/GenBank/DDBJ whole genome shotgun (WGS) entry which is preliminary data.</text>
</comment>
<dbReference type="Proteomes" id="UP000193642">
    <property type="component" value="Unassembled WGS sequence"/>
</dbReference>
<evidence type="ECO:0000313" key="2">
    <source>
        <dbReference type="Proteomes" id="UP000193642"/>
    </source>
</evidence>
<reference evidence="1 2" key="1">
    <citation type="submission" date="2016-07" db="EMBL/GenBank/DDBJ databases">
        <title>Pervasive Adenine N6-methylation of Active Genes in Fungi.</title>
        <authorList>
            <consortium name="DOE Joint Genome Institute"/>
            <person name="Mondo S.J."/>
            <person name="Dannebaum R.O."/>
            <person name="Kuo R.C."/>
            <person name="Labutti K."/>
            <person name="Haridas S."/>
            <person name="Kuo A."/>
            <person name="Salamov A."/>
            <person name="Ahrendt S.R."/>
            <person name="Lipzen A."/>
            <person name="Sullivan W."/>
            <person name="Andreopoulos W.B."/>
            <person name="Clum A."/>
            <person name="Lindquist E."/>
            <person name="Daum C."/>
            <person name="Ramamoorthy G.K."/>
            <person name="Gryganskyi A."/>
            <person name="Culley D."/>
            <person name="Magnuson J.K."/>
            <person name="James T.Y."/>
            <person name="O'Malley M.A."/>
            <person name="Stajich J.E."/>
            <person name="Spatafora J.W."/>
            <person name="Visel A."/>
            <person name="Grigoriev I.V."/>
        </authorList>
    </citation>
    <scope>NUCLEOTIDE SEQUENCE [LARGE SCALE GENOMIC DNA]</scope>
    <source>
        <strain evidence="1 2">JEL800</strain>
    </source>
</reference>
<evidence type="ECO:0000313" key="1">
    <source>
        <dbReference type="EMBL" id="ORY38865.1"/>
    </source>
</evidence>
<keyword evidence="2" id="KW-1185">Reference proteome</keyword>
<sequence>MKENWSPSCQCLLMFFVYSQDLHLSDNTETKGLQAIYTFNVQDKELLLGWHLKLVGRREFFPQNVECIALI</sequence>
<protein>
    <submittedName>
        <fullName evidence="1">Uncharacterized protein</fullName>
    </submittedName>
</protein>
<name>A0A1Y2BXQ5_9FUNG</name>